<comment type="caution">
    <text evidence="6">The sequence shown here is derived from an EMBL/GenBank/DDBJ whole genome shotgun (WGS) entry which is preliminary data.</text>
</comment>
<dbReference type="PROSITE" id="PS50931">
    <property type="entry name" value="HTH_LYSR"/>
    <property type="match status" value="1"/>
</dbReference>
<dbReference type="RefSeq" id="WP_343986871.1">
    <property type="nucleotide sequence ID" value="NZ_BAAAJG010000027.1"/>
</dbReference>
<accession>A0ABW4FNY0</accession>
<keyword evidence="4" id="KW-0804">Transcription</keyword>
<keyword evidence="7" id="KW-1185">Reference proteome</keyword>
<keyword evidence="2" id="KW-0805">Transcription regulation</keyword>
<proteinExistence type="inferred from homology"/>
<dbReference type="InterPro" id="IPR036390">
    <property type="entry name" value="WH_DNA-bd_sf"/>
</dbReference>
<dbReference type="PANTHER" id="PTHR30346">
    <property type="entry name" value="TRANSCRIPTIONAL DUAL REGULATOR HCAR-RELATED"/>
    <property type="match status" value="1"/>
</dbReference>
<feature type="domain" description="HTH lysR-type" evidence="5">
    <location>
        <begin position="121"/>
        <end position="178"/>
    </location>
</feature>
<evidence type="ECO:0000256" key="3">
    <source>
        <dbReference type="ARBA" id="ARBA00023125"/>
    </source>
</evidence>
<dbReference type="Pfam" id="PF00126">
    <property type="entry name" value="HTH_1"/>
    <property type="match status" value="1"/>
</dbReference>
<comment type="similarity">
    <text evidence="1">Belongs to the LysR transcriptional regulatory family.</text>
</comment>
<evidence type="ECO:0000313" key="6">
    <source>
        <dbReference type="EMBL" id="MFD1532299.1"/>
    </source>
</evidence>
<name>A0ABW4FNY0_9PSEU</name>
<dbReference type="Gene3D" id="1.10.10.10">
    <property type="entry name" value="Winged helix-like DNA-binding domain superfamily/Winged helix DNA-binding domain"/>
    <property type="match status" value="1"/>
</dbReference>
<organism evidence="6 7">
    <name type="scientific">Pseudonocardia aurantiaca</name>
    <dbReference type="NCBI Taxonomy" id="75290"/>
    <lineage>
        <taxon>Bacteria</taxon>
        <taxon>Bacillati</taxon>
        <taxon>Actinomycetota</taxon>
        <taxon>Actinomycetes</taxon>
        <taxon>Pseudonocardiales</taxon>
        <taxon>Pseudonocardiaceae</taxon>
        <taxon>Pseudonocardia</taxon>
    </lineage>
</organism>
<dbReference type="InterPro" id="IPR005119">
    <property type="entry name" value="LysR_subst-bd"/>
</dbReference>
<dbReference type="SUPFAM" id="SSF46785">
    <property type="entry name" value="Winged helix' DNA-binding domain"/>
    <property type="match status" value="1"/>
</dbReference>
<dbReference type="Gene3D" id="3.40.190.290">
    <property type="match status" value="1"/>
</dbReference>
<evidence type="ECO:0000256" key="2">
    <source>
        <dbReference type="ARBA" id="ARBA00023015"/>
    </source>
</evidence>
<dbReference type="Proteomes" id="UP001597145">
    <property type="component" value="Unassembled WGS sequence"/>
</dbReference>
<dbReference type="InterPro" id="IPR000847">
    <property type="entry name" value="LysR_HTH_N"/>
</dbReference>
<dbReference type="SUPFAM" id="SSF53850">
    <property type="entry name" value="Periplasmic binding protein-like II"/>
    <property type="match status" value="1"/>
</dbReference>
<evidence type="ECO:0000256" key="1">
    <source>
        <dbReference type="ARBA" id="ARBA00009437"/>
    </source>
</evidence>
<reference evidence="7" key="1">
    <citation type="journal article" date="2019" name="Int. J. Syst. Evol. Microbiol.">
        <title>The Global Catalogue of Microorganisms (GCM) 10K type strain sequencing project: providing services to taxonomists for standard genome sequencing and annotation.</title>
        <authorList>
            <consortium name="The Broad Institute Genomics Platform"/>
            <consortium name="The Broad Institute Genome Sequencing Center for Infectious Disease"/>
            <person name="Wu L."/>
            <person name="Ma J."/>
        </authorList>
    </citation>
    <scope>NUCLEOTIDE SEQUENCE [LARGE SCALE GENOMIC DNA]</scope>
    <source>
        <strain evidence="7">JCM 12165</strain>
    </source>
</reference>
<gene>
    <name evidence="6" type="ORF">ACFSCY_22980</name>
</gene>
<dbReference type="PRINTS" id="PR00039">
    <property type="entry name" value="HTHLYSR"/>
</dbReference>
<dbReference type="PANTHER" id="PTHR30346:SF0">
    <property type="entry name" value="HCA OPERON TRANSCRIPTIONAL ACTIVATOR HCAR"/>
    <property type="match status" value="1"/>
</dbReference>
<evidence type="ECO:0000259" key="5">
    <source>
        <dbReference type="PROSITE" id="PS50931"/>
    </source>
</evidence>
<evidence type="ECO:0000256" key="4">
    <source>
        <dbReference type="ARBA" id="ARBA00023163"/>
    </source>
</evidence>
<protein>
    <submittedName>
        <fullName evidence="6">LysR family transcriptional regulator</fullName>
    </submittedName>
</protein>
<dbReference type="InterPro" id="IPR036388">
    <property type="entry name" value="WH-like_DNA-bd_sf"/>
</dbReference>
<evidence type="ECO:0000313" key="7">
    <source>
        <dbReference type="Proteomes" id="UP001597145"/>
    </source>
</evidence>
<sequence length="431" mass="47834">MATIATLIEPREFDCAPLSPPAQPARSDPAIANRIVIKPRRTEPFMALLPGARERSIAHTSATPNLARAQMLCEQSCHFLSGGGKLGSRAAGSLQPRVAELHGWVSPWDDVLRCRAVMGMEKTRELEVFLAVAEELHFGRAAARLHLTTSRVSQSIRALERRIGAPLFERTSRTVQLTALGQTLFEEVRPASQQLEDAVRRAQRAAGREAQGSLQVLFANSLREEVVAALVRGWAEKHTHVTLVSYAYPSLHHREWCDQPRDDVFVSWFPAQPDALGLPRVQVGPVILREPRSVLVATEHALAGHNVVDIEELADHDLLYPPPVTRRFADAWTPPATPSGRPIHRVRRMTDGFLEEALTIVAHEKIAHITPTRVPAALLRSDIVLVPLTGLPPFWLAPMWSVFARNVWIWEFAELAVHTAARAGWRSSDHG</sequence>
<dbReference type="EMBL" id="JBHUCP010000018">
    <property type="protein sequence ID" value="MFD1532299.1"/>
    <property type="molecule type" value="Genomic_DNA"/>
</dbReference>
<dbReference type="Pfam" id="PF03466">
    <property type="entry name" value="LysR_substrate"/>
    <property type="match status" value="1"/>
</dbReference>
<keyword evidence="3" id="KW-0238">DNA-binding</keyword>